<dbReference type="InterPro" id="IPR005625">
    <property type="entry name" value="PepSY-ass_TM"/>
</dbReference>
<dbReference type="Proteomes" id="UP000004095">
    <property type="component" value="Unassembled WGS sequence"/>
</dbReference>
<keyword evidence="1" id="KW-0472">Membrane</keyword>
<dbReference type="eggNOG" id="COG3182">
    <property type="taxonomic scope" value="Bacteria"/>
</dbReference>
<keyword evidence="3" id="KW-1185">Reference proteome</keyword>
<proteinExistence type="predicted"/>
<gene>
    <name evidence="2" type="ORF">M23134_04849</name>
</gene>
<evidence type="ECO:0000256" key="1">
    <source>
        <dbReference type="SAM" id="Phobius"/>
    </source>
</evidence>
<name>A1ZS11_MICM2</name>
<keyword evidence="1" id="KW-0812">Transmembrane</keyword>
<dbReference type="EMBL" id="AAWS01000029">
    <property type="protein sequence ID" value="EAY26899.1"/>
    <property type="molecule type" value="Genomic_DNA"/>
</dbReference>
<comment type="caution">
    <text evidence="2">The sequence shown here is derived from an EMBL/GenBank/DDBJ whole genome shotgun (WGS) entry which is preliminary data.</text>
</comment>
<dbReference type="OrthoDB" id="111691at2"/>
<evidence type="ECO:0000313" key="3">
    <source>
        <dbReference type="Proteomes" id="UP000004095"/>
    </source>
</evidence>
<reference evidence="2 3" key="1">
    <citation type="submission" date="2007-01" db="EMBL/GenBank/DDBJ databases">
        <authorList>
            <person name="Haygood M."/>
            <person name="Podell S."/>
            <person name="Anderson C."/>
            <person name="Hopkinson B."/>
            <person name="Roe K."/>
            <person name="Barbeau K."/>
            <person name="Gaasterland T."/>
            <person name="Ferriera S."/>
            <person name="Johnson J."/>
            <person name="Kravitz S."/>
            <person name="Beeson K."/>
            <person name="Sutton G."/>
            <person name="Rogers Y.-H."/>
            <person name="Friedman R."/>
            <person name="Frazier M."/>
            <person name="Venter J.C."/>
        </authorList>
    </citation>
    <scope>NUCLEOTIDE SEQUENCE [LARGE SCALE GENOMIC DNA]</scope>
    <source>
        <strain evidence="2 3">ATCC 23134</strain>
    </source>
</reference>
<feature type="transmembrane region" description="Helical" evidence="1">
    <location>
        <begin position="141"/>
        <end position="161"/>
    </location>
</feature>
<evidence type="ECO:0000313" key="2">
    <source>
        <dbReference type="EMBL" id="EAY26899.1"/>
    </source>
</evidence>
<feature type="transmembrane region" description="Helical" evidence="1">
    <location>
        <begin position="377"/>
        <end position="400"/>
    </location>
</feature>
<feature type="transmembrane region" description="Helical" evidence="1">
    <location>
        <begin position="182"/>
        <end position="208"/>
    </location>
</feature>
<protein>
    <submittedName>
        <fullName evidence="2">PepSY-associated TM helix family</fullName>
    </submittedName>
</protein>
<dbReference type="AlphaFoldDB" id="A1ZS11"/>
<feature type="transmembrane region" description="Helical" evidence="1">
    <location>
        <begin position="329"/>
        <end position="353"/>
    </location>
</feature>
<dbReference type="Pfam" id="PF03929">
    <property type="entry name" value="PepSY_TM"/>
    <property type="match status" value="1"/>
</dbReference>
<dbReference type="PANTHER" id="PTHR34219:SF1">
    <property type="entry name" value="PEPSY DOMAIN-CONTAINING PROTEIN"/>
    <property type="match status" value="1"/>
</dbReference>
<keyword evidence="1" id="KW-1133">Transmembrane helix</keyword>
<dbReference type="PANTHER" id="PTHR34219">
    <property type="entry name" value="IRON-REGULATED INNER MEMBRANE PROTEIN-RELATED"/>
    <property type="match status" value="1"/>
</dbReference>
<sequence>MKKNKLHRWIWRWHFIGGIISLPIVILLSITGAIYLFKGSYERTDQQSLKQVKPQTQKISFDKQWEIARKNWRRVPGGVVLPTHQNQATEFVSGRFSGKSSLFVNPYNGNIQGKWQINQTDMYKVRKLHGELLLGGYGTKVVELVASWMVVLLLTGLYLFWPQERGWRSLFTVRFKASRRILFRDLHAVSGFWFSLLLLLILAGGLPWTDVWGSGFKWVHNQTNTGFPAAWQSRQFQSTPQGKPLTLDAMMAQAQALKLPGEVTLSLPTSKKSVFSVSNKTHQLSKMAKYHFDRYSGEQLHRATWDDIGVMMKARLWAMAFHQGEFGFWNWWLVFFTAIGLLFLSVMALLSYAKRKRKGEWSIPAAPTNWQVGKGMVALIIFLGIFFPLFGLSVIIIFIANGVSHRVMKTTKTLT</sequence>
<organism evidence="2 3">
    <name type="scientific">Microscilla marina ATCC 23134</name>
    <dbReference type="NCBI Taxonomy" id="313606"/>
    <lineage>
        <taxon>Bacteria</taxon>
        <taxon>Pseudomonadati</taxon>
        <taxon>Bacteroidota</taxon>
        <taxon>Cytophagia</taxon>
        <taxon>Cytophagales</taxon>
        <taxon>Microscillaceae</taxon>
        <taxon>Microscilla</taxon>
    </lineage>
</organism>
<dbReference type="RefSeq" id="WP_002700204.1">
    <property type="nucleotide sequence ID" value="NZ_AAWS01000029.1"/>
</dbReference>
<accession>A1ZS11</accession>
<feature type="transmembrane region" description="Helical" evidence="1">
    <location>
        <begin position="12"/>
        <end position="37"/>
    </location>
</feature>